<sequence length="167" mass="18103">MTKQLSNISDIATEKQNVPGQMTPVLEISPDDGLGLIIRGMVAQGSEAGIPIYADLRDSDGDPLPTDTAIALEYEAPSMDKADTVSFIQDNIRAYNSLAIDEQQNVENIDAVKHVLKGTQEAQAEGKVPTVQVRDIDSLYVSLKGDTQIDWAQSALYVDKNAVRQVS</sequence>
<dbReference type="Proteomes" id="UP001500194">
    <property type="component" value="Unassembled WGS sequence"/>
</dbReference>
<evidence type="ECO:0000313" key="2">
    <source>
        <dbReference type="Proteomes" id="UP001500194"/>
    </source>
</evidence>
<dbReference type="RefSeq" id="WP_227261376.1">
    <property type="nucleotide sequence ID" value="NZ_BAAADU010000002.1"/>
</dbReference>
<organism evidence="1 2">
    <name type="scientific">Salarchaeum japonicum</name>
    <dbReference type="NCBI Taxonomy" id="555573"/>
    <lineage>
        <taxon>Archaea</taxon>
        <taxon>Methanobacteriati</taxon>
        <taxon>Methanobacteriota</taxon>
        <taxon>Stenosarchaea group</taxon>
        <taxon>Halobacteria</taxon>
        <taxon>Halobacteriales</taxon>
        <taxon>Halobacteriaceae</taxon>
    </lineage>
</organism>
<reference evidence="1 2" key="1">
    <citation type="journal article" date="2019" name="Int. J. Syst. Evol. Microbiol.">
        <title>The Global Catalogue of Microorganisms (GCM) 10K type strain sequencing project: providing services to taxonomists for standard genome sequencing and annotation.</title>
        <authorList>
            <consortium name="The Broad Institute Genomics Platform"/>
            <consortium name="The Broad Institute Genome Sequencing Center for Infectious Disease"/>
            <person name="Wu L."/>
            <person name="Ma J."/>
        </authorList>
    </citation>
    <scope>NUCLEOTIDE SEQUENCE [LARGE SCALE GENOMIC DNA]</scope>
    <source>
        <strain evidence="1 2">JCM 16327</strain>
    </source>
</reference>
<name>A0AAV3SZU0_9EURY</name>
<keyword evidence="2" id="KW-1185">Reference proteome</keyword>
<dbReference type="Gene3D" id="2.60.120.1180">
    <property type="match status" value="1"/>
</dbReference>
<proteinExistence type="predicted"/>
<evidence type="ECO:0000313" key="1">
    <source>
        <dbReference type="EMBL" id="GAA0648742.1"/>
    </source>
</evidence>
<comment type="caution">
    <text evidence="1">The sequence shown here is derived from an EMBL/GenBank/DDBJ whole genome shotgun (WGS) entry which is preliminary data.</text>
</comment>
<protein>
    <submittedName>
        <fullName evidence="1">Uncharacterized protein</fullName>
    </submittedName>
</protein>
<dbReference type="GeneID" id="68571955"/>
<dbReference type="EMBL" id="BAAADU010000002">
    <property type="protein sequence ID" value="GAA0648742.1"/>
    <property type="molecule type" value="Genomic_DNA"/>
</dbReference>
<gene>
    <name evidence="1" type="ORF">GCM10009019_09180</name>
</gene>
<dbReference type="AlphaFoldDB" id="A0AAV3SZU0"/>
<accession>A0AAV3SZU0</accession>